<dbReference type="EMBL" id="JAGQLH010000121">
    <property type="protein sequence ID" value="MCA9386301.1"/>
    <property type="molecule type" value="Genomic_DNA"/>
</dbReference>
<evidence type="ECO:0000256" key="1">
    <source>
        <dbReference type="SAM" id="MobiDB-lite"/>
    </source>
</evidence>
<dbReference type="Proteomes" id="UP000754563">
    <property type="component" value="Unassembled WGS sequence"/>
</dbReference>
<organism evidence="2 3">
    <name type="scientific">Candidatus Dojkabacteria bacterium</name>
    <dbReference type="NCBI Taxonomy" id="2099670"/>
    <lineage>
        <taxon>Bacteria</taxon>
        <taxon>Candidatus Dojkabacteria</taxon>
    </lineage>
</organism>
<reference evidence="2" key="1">
    <citation type="submission" date="2020-04" db="EMBL/GenBank/DDBJ databases">
        <authorList>
            <person name="Zhang T."/>
        </authorList>
    </citation>
    <scope>NUCLEOTIDE SEQUENCE</scope>
    <source>
        <strain evidence="2">HKST-UBA11</strain>
    </source>
</reference>
<sequence length="74" mass="8250">NSGSIFISTLGIALPRGKNGIGASNTLHNIENPYEVFKFIKKVSHDIKTDIEYPNELRPKNNPGYNTDYKSPKS</sequence>
<name>A0A955LAC0_9BACT</name>
<reference evidence="2" key="2">
    <citation type="journal article" date="2021" name="Microbiome">
        <title>Successional dynamics and alternative stable states in a saline activated sludge microbial community over 9 years.</title>
        <authorList>
            <person name="Wang Y."/>
            <person name="Ye J."/>
            <person name="Ju F."/>
            <person name="Liu L."/>
            <person name="Boyd J.A."/>
            <person name="Deng Y."/>
            <person name="Parks D.H."/>
            <person name="Jiang X."/>
            <person name="Yin X."/>
            <person name="Woodcroft B.J."/>
            <person name="Tyson G.W."/>
            <person name="Hugenholtz P."/>
            <person name="Polz M.F."/>
            <person name="Zhang T."/>
        </authorList>
    </citation>
    <scope>NUCLEOTIDE SEQUENCE</scope>
    <source>
        <strain evidence="2">HKST-UBA11</strain>
    </source>
</reference>
<accession>A0A955LAC0</accession>
<evidence type="ECO:0000313" key="3">
    <source>
        <dbReference type="Proteomes" id="UP000754563"/>
    </source>
</evidence>
<feature type="non-terminal residue" evidence="2">
    <location>
        <position position="1"/>
    </location>
</feature>
<gene>
    <name evidence="2" type="ORF">KC717_06675</name>
</gene>
<evidence type="ECO:0000313" key="2">
    <source>
        <dbReference type="EMBL" id="MCA9386301.1"/>
    </source>
</evidence>
<dbReference type="AlphaFoldDB" id="A0A955LAC0"/>
<comment type="caution">
    <text evidence="2">The sequence shown here is derived from an EMBL/GenBank/DDBJ whole genome shotgun (WGS) entry which is preliminary data.</text>
</comment>
<protein>
    <submittedName>
        <fullName evidence="2">Uncharacterized protein</fullName>
    </submittedName>
</protein>
<feature type="compositionally biased region" description="Polar residues" evidence="1">
    <location>
        <begin position="63"/>
        <end position="74"/>
    </location>
</feature>
<proteinExistence type="predicted"/>
<feature type="region of interest" description="Disordered" evidence="1">
    <location>
        <begin position="54"/>
        <end position="74"/>
    </location>
</feature>